<feature type="region of interest" description="Disordered" evidence="1">
    <location>
        <begin position="1"/>
        <end position="47"/>
    </location>
</feature>
<feature type="region of interest" description="Disordered" evidence="1">
    <location>
        <begin position="66"/>
        <end position="133"/>
    </location>
</feature>
<dbReference type="EMBL" id="QRBI01000197">
    <property type="protein sequence ID" value="RMB94325.1"/>
    <property type="molecule type" value="Genomic_DNA"/>
</dbReference>
<accession>A0A3M0J0F8</accession>
<evidence type="ECO:0000256" key="1">
    <source>
        <dbReference type="SAM" id="MobiDB-lite"/>
    </source>
</evidence>
<protein>
    <submittedName>
        <fullName evidence="2">Uncharacterized protein</fullName>
    </submittedName>
</protein>
<proteinExistence type="predicted"/>
<feature type="compositionally biased region" description="Basic and acidic residues" evidence="1">
    <location>
        <begin position="14"/>
        <end position="26"/>
    </location>
</feature>
<feature type="compositionally biased region" description="Polar residues" evidence="1">
    <location>
        <begin position="118"/>
        <end position="127"/>
    </location>
</feature>
<gene>
    <name evidence="2" type="ORF">DUI87_29133</name>
</gene>
<evidence type="ECO:0000313" key="2">
    <source>
        <dbReference type="EMBL" id="RMB94325.1"/>
    </source>
</evidence>
<dbReference type="Proteomes" id="UP000269221">
    <property type="component" value="Unassembled WGS sequence"/>
</dbReference>
<dbReference type="AlphaFoldDB" id="A0A3M0J0F8"/>
<name>A0A3M0J0F8_HIRRU</name>
<comment type="caution">
    <text evidence="2">The sequence shown here is derived from an EMBL/GenBank/DDBJ whole genome shotgun (WGS) entry which is preliminary data.</text>
</comment>
<feature type="compositionally biased region" description="Polar residues" evidence="1">
    <location>
        <begin position="95"/>
        <end position="107"/>
    </location>
</feature>
<organism evidence="2 3">
    <name type="scientific">Hirundo rustica rustica</name>
    <dbReference type="NCBI Taxonomy" id="333673"/>
    <lineage>
        <taxon>Eukaryota</taxon>
        <taxon>Metazoa</taxon>
        <taxon>Chordata</taxon>
        <taxon>Craniata</taxon>
        <taxon>Vertebrata</taxon>
        <taxon>Euteleostomi</taxon>
        <taxon>Archelosauria</taxon>
        <taxon>Archosauria</taxon>
        <taxon>Dinosauria</taxon>
        <taxon>Saurischia</taxon>
        <taxon>Theropoda</taxon>
        <taxon>Coelurosauria</taxon>
        <taxon>Aves</taxon>
        <taxon>Neognathae</taxon>
        <taxon>Neoaves</taxon>
        <taxon>Telluraves</taxon>
        <taxon>Australaves</taxon>
        <taxon>Passeriformes</taxon>
        <taxon>Sylvioidea</taxon>
        <taxon>Hirundinidae</taxon>
        <taxon>Hirundo</taxon>
    </lineage>
</organism>
<evidence type="ECO:0000313" key="3">
    <source>
        <dbReference type="Proteomes" id="UP000269221"/>
    </source>
</evidence>
<keyword evidence="3" id="KW-1185">Reference proteome</keyword>
<sequence length="133" mass="14514">MFTSQSWEFNSEAGDDRWSQRDKEAQGDNWTESINATGHGGNGFGLKRVRGESCEMQIKADIITCHGKRGGGLEPDLLGNTKREPAPYRGDTMAPSEQNRLNPSISDPESIPGWVEALSSSGMGNQENSRELG</sequence>
<reference evidence="2 3" key="1">
    <citation type="submission" date="2018-07" db="EMBL/GenBank/DDBJ databases">
        <title>A high quality draft genome assembly of the barn swallow (H. rustica rustica).</title>
        <authorList>
            <person name="Formenti G."/>
            <person name="Chiara M."/>
            <person name="Poveda L."/>
            <person name="Francoijs K.-J."/>
            <person name="Bonisoli-Alquati A."/>
            <person name="Canova L."/>
            <person name="Gianfranceschi L."/>
            <person name="Horner D.S."/>
            <person name="Saino N."/>
        </authorList>
    </citation>
    <scope>NUCLEOTIDE SEQUENCE [LARGE SCALE GENOMIC DNA]</scope>
    <source>
        <strain evidence="2">Chelidonia</strain>
        <tissue evidence="2">Blood</tissue>
    </source>
</reference>